<evidence type="ECO:0000256" key="5">
    <source>
        <dbReference type="SAM" id="MobiDB-lite"/>
    </source>
</evidence>
<protein>
    <submittedName>
        <fullName evidence="7">Transcriptional regulator, TetR family</fullName>
    </submittedName>
</protein>
<reference evidence="8" key="1">
    <citation type="submission" date="2016-10" db="EMBL/GenBank/DDBJ databases">
        <authorList>
            <person name="Varghese N."/>
            <person name="Submissions S."/>
        </authorList>
    </citation>
    <scope>NUCLEOTIDE SEQUENCE [LARGE SCALE GENOMIC DNA]</scope>
    <source>
        <strain evidence="8">ATCC 25963</strain>
    </source>
</reference>
<evidence type="ECO:0000256" key="2">
    <source>
        <dbReference type="ARBA" id="ARBA00023125"/>
    </source>
</evidence>
<dbReference type="Gene3D" id="1.10.357.10">
    <property type="entry name" value="Tetracycline Repressor, domain 2"/>
    <property type="match status" value="1"/>
</dbReference>
<evidence type="ECO:0000259" key="6">
    <source>
        <dbReference type="PROSITE" id="PS50977"/>
    </source>
</evidence>
<dbReference type="SUPFAM" id="SSF46689">
    <property type="entry name" value="Homeodomain-like"/>
    <property type="match status" value="1"/>
</dbReference>
<dbReference type="OrthoDB" id="9793734at2"/>
<evidence type="ECO:0000256" key="4">
    <source>
        <dbReference type="PROSITE-ProRule" id="PRU00335"/>
    </source>
</evidence>
<dbReference type="AlphaFoldDB" id="A0A1I2BX12"/>
<dbReference type="Pfam" id="PF17920">
    <property type="entry name" value="TetR_C_16"/>
    <property type="match status" value="1"/>
</dbReference>
<dbReference type="Pfam" id="PF00440">
    <property type="entry name" value="TetR_N"/>
    <property type="match status" value="1"/>
</dbReference>
<feature type="domain" description="HTH tetR-type" evidence="6">
    <location>
        <begin position="22"/>
        <end position="82"/>
    </location>
</feature>
<dbReference type="InterPro" id="IPR050109">
    <property type="entry name" value="HTH-type_TetR-like_transc_reg"/>
</dbReference>
<evidence type="ECO:0000256" key="1">
    <source>
        <dbReference type="ARBA" id="ARBA00023015"/>
    </source>
</evidence>
<dbReference type="Proteomes" id="UP000199400">
    <property type="component" value="Unassembled WGS sequence"/>
</dbReference>
<dbReference type="InterPro" id="IPR041678">
    <property type="entry name" value="TetR_C_16"/>
</dbReference>
<accession>A0A1I2BX12</accession>
<dbReference type="GO" id="GO:0003700">
    <property type="term" value="F:DNA-binding transcription factor activity"/>
    <property type="evidence" value="ECO:0007669"/>
    <property type="project" value="TreeGrafter"/>
</dbReference>
<dbReference type="EMBL" id="FOMX01000016">
    <property type="protein sequence ID" value="SFE60555.1"/>
    <property type="molecule type" value="Genomic_DNA"/>
</dbReference>
<evidence type="ECO:0000313" key="8">
    <source>
        <dbReference type="Proteomes" id="UP000199400"/>
    </source>
</evidence>
<dbReference type="PANTHER" id="PTHR30055">
    <property type="entry name" value="HTH-TYPE TRANSCRIPTIONAL REGULATOR RUTR"/>
    <property type="match status" value="1"/>
</dbReference>
<keyword evidence="1" id="KW-0805">Transcription regulation</keyword>
<gene>
    <name evidence="7" type="ORF">SAMN02745121_04829</name>
</gene>
<organism evidence="7 8">
    <name type="scientific">Nannocystis exedens</name>
    <dbReference type="NCBI Taxonomy" id="54"/>
    <lineage>
        <taxon>Bacteria</taxon>
        <taxon>Pseudomonadati</taxon>
        <taxon>Myxococcota</taxon>
        <taxon>Polyangia</taxon>
        <taxon>Nannocystales</taxon>
        <taxon>Nannocystaceae</taxon>
        <taxon>Nannocystis</taxon>
    </lineage>
</organism>
<dbReference type="InterPro" id="IPR036271">
    <property type="entry name" value="Tet_transcr_reg_TetR-rel_C_sf"/>
</dbReference>
<evidence type="ECO:0000313" key="7">
    <source>
        <dbReference type="EMBL" id="SFE60555.1"/>
    </source>
</evidence>
<dbReference type="PRINTS" id="PR00455">
    <property type="entry name" value="HTHTETR"/>
</dbReference>
<dbReference type="PANTHER" id="PTHR30055:SF234">
    <property type="entry name" value="HTH-TYPE TRANSCRIPTIONAL REGULATOR BETI"/>
    <property type="match status" value="1"/>
</dbReference>
<feature type="DNA-binding region" description="H-T-H motif" evidence="4">
    <location>
        <begin position="45"/>
        <end position="64"/>
    </location>
</feature>
<dbReference type="PROSITE" id="PS50977">
    <property type="entry name" value="HTH_TETR_2"/>
    <property type="match status" value="1"/>
</dbReference>
<dbReference type="STRING" id="54.SAMN02745121_04829"/>
<keyword evidence="2 4" id="KW-0238">DNA-binding</keyword>
<dbReference type="SUPFAM" id="SSF48498">
    <property type="entry name" value="Tetracyclin repressor-like, C-terminal domain"/>
    <property type="match status" value="1"/>
</dbReference>
<keyword evidence="8" id="KW-1185">Reference proteome</keyword>
<name>A0A1I2BX12_9BACT</name>
<proteinExistence type="predicted"/>
<feature type="region of interest" description="Disordered" evidence="5">
    <location>
        <begin position="1"/>
        <end position="24"/>
    </location>
</feature>
<keyword evidence="3" id="KW-0804">Transcription</keyword>
<dbReference type="RefSeq" id="WP_096329271.1">
    <property type="nucleotide sequence ID" value="NZ_FOMX01000016.1"/>
</dbReference>
<evidence type="ECO:0000256" key="3">
    <source>
        <dbReference type="ARBA" id="ARBA00023163"/>
    </source>
</evidence>
<sequence length="200" mass="21444">MAQRKSPTRPRSAAPPRPRDAEQTRSEILHAARVLFATRGYANAGMREIAAAAGITPALVVRYFGSKRDLFIAAIESDIGLGPFLGPDRATVGRHIARYFFSKPVREADTLSILLHAAGEPEVCDLATELLAARVIQPLARWLGPPRAEARAALLLAIISGTWLFRQALPMRAFAGGPDTALASCMAAQLQHVVDGSPEA</sequence>
<dbReference type="InterPro" id="IPR009057">
    <property type="entry name" value="Homeodomain-like_sf"/>
</dbReference>
<dbReference type="InterPro" id="IPR001647">
    <property type="entry name" value="HTH_TetR"/>
</dbReference>
<dbReference type="GO" id="GO:0000976">
    <property type="term" value="F:transcription cis-regulatory region binding"/>
    <property type="evidence" value="ECO:0007669"/>
    <property type="project" value="TreeGrafter"/>
</dbReference>